<dbReference type="Proteomes" id="UP000298061">
    <property type="component" value="Unassembled WGS sequence"/>
</dbReference>
<dbReference type="OrthoDB" id="202203at2759"/>
<evidence type="ECO:0000259" key="1">
    <source>
        <dbReference type="Pfam" id="PF07992"/>
    </source>
</evidence>
<dbReference type="GO" id="GO:0050660">
    <property type="term" value="F:flavin adenine dinucleotide binding"/>
    <property type="evidence" value="ECO:0007669"/>
    <property type="project" value="TreeGrafter"/>
</dbReference>
<reference evidence="2 3" key="1">
    <citation type="submission" date="2019-02" db="EMBL/GenBank/DDBJ databases">
        <title>Genome sequencing of the rare red list fungi Hericium alpestre (H. flagellum).</title>
        <authorList>
            <person name="Buettner E."/>
            <person name="Kellner H."/>
        </authorList>
    </citation>
    <scope>NUCLEOTIDE SEQUENCE [LARGE SCALE GENOMIC DNA]</scope>
    <source>
        <strain evidence="2 3">DSM 108284</strain>
    </source>
</reference>
<dbReference type="SUPFAM" id="SSF51905">
    <property type="entry name" value="FAD/NAD(P)-binding domain"/>
    <property type="match status" value="1"/>
</dbReference>
<feature type="domain" description="FAD/NAD(P)-binding" evidence="1">
    <location>
        <begin position="9"/>
        <end position="250"/>
    </location>
</feature>
<dbReference type="AlphaFoldDB" id="A0A4Z0A537"/>
<dbReference type="EMBL" id="SFCI01000136">
    <property type="protein sequence ID" value="TFY82156.1"/>
    <property type="molecule type" value="Genomic_DNA"/>
</dbReference>
<keyword evidence="3" id="KW-1185">Reference proteome</keyword>
<protein>
    <recommendedName>
        <fullName evidence="1">FAD/NAD(P)-binding domain-containing protein</fullName>
    </recommendedName>
</protein>
<dbReference type="Pfam" id="PF07992">
    <property type="entry name" value="Pyr_redox_2"/>
    <property type="match status" value="1"/>
</dbReference>
<gene>
    <name evidence="2" type="ORF">EWM64_g1851</name>
</gene>
<dbReference type="PRINTS" id="PR00368">
    <property type="entry name" value="FADPNR"/>
</dbReference>
<dbReference type="PANTHER" id="PTHR43735:SF11">
    <property type="entry name" value="HYPOTHETICAL OXIDOREDUCTASE (EUROFUNG)"/>
    <property type="match status" value="1"/>
</dbReference>
<dbReference type="InterPro" id="IPR036188">
    <property type="entry name" value="FAD/NAD-bd_sf"/>
</dbReference>
<evidence type="ECO:0000313" key="3">
    <source>
        <dbReference type="Proteomes" id="UP000298061"/>
    </source>
</evidence>
<dbReference type="PRINTS" id="PR00469">
    <property type="entry name" value="PNDRDTASEII"/>
</dbReference>
<dbReference type="GO" id="GO:0004174">
    <property type="term" value="F:electron-transferring-flavoprotein dehydrogenase activity"/>
    <property type="evidence" value="ECO:0007669"/>
    <property type="project" value="TreeGrafter"/>
</dbReference>
<accession>A0A4Z0A537</accession>
<dbReference type="PANTHER" id="PTHR43735">
    <property type="entry name" value="APOPTOSIS-INDUCING FACTOR 1"/>
    <property type="match status" value="1"/>
</dbReference>
<dbReference type="STRING" id="135208.A0A4Z0A537"/>
<dbReference type="Gene3D" id="3.50.50.60">
    <property type="entry name" value="FAD/NAD(P)-binding domain"/>
    <property type="match status" value="1"/>
</dbReference>
<organism evidence="2 3">
    <name type="scientific">Hericium alpestre</name>
    <dbReference type="NCBI Taxonomy" id="135208"/>
    <lineage>
        <taxon>Eukaryota</taxon>
        <taxon>Fungi</taxon>
        <taxon>Dikarya</taxon>
        <taxon>Basidiomycota</taxon>
        <taxon>Agaricomycotina</taxon>
        <taxon>Agaricomycetes</taxon>
        <taxon>Russulales</taxon>
        <taxon>Hericiaceae</taxon>
        <taxon>Hericium</taxon>
    </lineage>
</organism>
<proteinExistence type="predicted"/>
<dbReference type="GO" id="GO:0005737">
    <property type="term" value="C:cytoplasm"/>
    <property type="evidence" value="ECO:0007669"/>
    <property type="project" value="TreeGrafter"/>
</dbReference>
<evidence type="ECO:0000313" key="2">
    <source>
        <dbReference type="EMBL" id="TFY82156.1"/>
    </source>
</evidence>
<dbReference type="InterPro" id="IPR023753">
    <property type="entry name" value="FAD/NAD-binding_dom"/>
</dbReference>
<dbReference type="Gene3D" id="3.50.50.100">
    <property type="match status" value="1"/>
</dbReference>
<comment type="caution">
    <text evidence="2">The sequence shown here is derived from an EMBL/GenBank/DDBJ whole genome shotgun (WGS) entry which is preliminary data.</text>
</comment>
<sequence length="276" mass="29916">MSASSEKPNIVVVGGSFVGSKAAELIGAEMYKTHRTILIERNTHFNNLFAFPRYAVVPKHEHRAFLPYTTMFAHLLPGAVSVHRGRVTEIQADRVVLEGEESIPYEYLVIATGTRLTPPGSMITDTKPEGIAYFQAHQQAVEKAQKIVIIGGGANGVQLATDIKDFYPDKSVTIVHPRPRLMHAFHPALHDIVSARCAELGIDVILNDRARIPPGGFPTDGSTFNVELASGKHIPADLAIMATGQTPNSAPLRPCCSPPLHCPIPLSDAEPSMRCC</sequence>
<name>A0A4Z0A537_9AGAM</name>